<comment type="caution">
    <text evidence="20">The sequence shown here is derived from an EMBL/GenBank/DDBJ whole genome shotgun (WGS) entry which is preliminary data.</text>
</comment>
<organism evidence="20 21">
    <name type="scientific">Ktedonospora formicarum</name>
    <dbReference type="NCBI Taxonomy" id="2778364"/>
    <lineage>
        <taxon>Bacteria</taxon>
        <taxon>Bacillati</taxon>
        <taxon>Chloroflexota</taxon>
        <taxon>Ktedonobacteria</taxon>
        <taxon>Ktedonobacterales</taxon>
        <taxon>Ktedonobacteraceae</taxon>
        <taxon>Ktedonospora</taxon>
    </lineage>
</organism>
<keyword evidence="4" id="KW-0444">Lipid biosynthesis</keyword>
<keyword evidence="7 17" id="KW-0547">Nucleotide-binding</keyword>
<evidence type="ECO:0000256" key="9">
    <source>
        <dbReference type="ARBA" id="ARBA00022840"/>
    </source>
</evidence>
<keyword evidence="10 19" id="KW-1133">Transmembrane helix</keyword>
<evidence type="ECO:0000256" key="2">
    <source>
        <dbReference type="ARBA" id="ARBA00005967"/>
    </source>
</evidence>
<dbReference type="GO" id="GO:0016301">
    <property type="term" value="F:kinase activity"/>
    <property type="evidence" value="ECO:0007669"/>
    <property type="project" value="UniProtKB-KW"/>
</dbReference>
<evidence type="ECO:0000256" key="6">
    <source>
        <dbReference type="ARBA" id="ARBA00022692"/>
    </source>
</evidence>
<keyword evidence="9 17" id="KW-0067">ATP-binding</keyword>
<evidence type="ECO:0000313" key="20">
    <source>
        <dbReference type="EMBL" id="GHO43028.1"/>
    </source>
</evidence>
<feature type="binding site" evidence="17">
    <location>
        <begin position="105"/>
        <end position="106"/>
    </location>
    <ligand>
        <name>ATP</name>
        <dbReference type="ChEBI" id="CHEBI:30616"/>
    </ligand>
</feature>
<comment type="subcellular location">
    <subcellularLocation>
        <location evidence="1">Cell membrane</location>
        <topology evidence="1">Multi-pass membrane protein</topology>
    </subcellularLocation>
</comment>
<dbReference type="RefSeq" id="WP_220192521.1">
    <property type="nucleotide sequence ID" value="NZ_BNJF01000001.1"/>
</dbReference>
<dbReference type="PANTHER" id="PTHR34299:SF1">
    <property type="entry name" value="DIACYLGLYCEROL KINASE"/>
    <property type="match status" value="1"/>
</dbReference>
<evidence type="ECO:0000256" key="10">
    <source>
        <dbReference type="ARBA" id="ARBA00022989"/>
    </source>
</evidence>
<keyword evidence="14" id="KW-1208">Phospholipid metabolism</keyword>
<keyword evidence="6 19" id="KW-0812">Transmembrane</keyword>
<feature type="transmembrane region" description="Helical" evidence="19">
    <location>
        <begin position="67"/>
        <end position="86"/>
    </location>
</feature>
<keyword evidence="12 19" id="KW-0472">Membrane</keyword>
<dbReference type="GO" id="GO:0005886">
    <property type="term" value="C:plasma membrane"/>
    <property type="evidence" value="ECO:0007669"/>
    <property type="project" value="UniProtKB-SubCell"/>
</dbReference>
<evidence type="ECO:0000256" key="19">
    <source>
        <dbReference type="SAM" id="Phobius"/>
    </source>
</evidence>
<evidence type="ECO:0000256" key="14">
    <source>
        <dbReference type="ARBA" id="ARBA00023264"/>
    </source>
</evidence>
<evidence type="ECO:0000256" key="15">
    <source>
        <dbReference type="PIRSR" id="PIRSR600829-1"/>
    </source>
</evidence>
<feature type="active site" description="Proton acceptor" evidence="15">
    <location>
        <position position="80"/>
    </location>
</feature>
<keyword evidence="5" id="KW-0808">Transferase</keyword>
<keyword evidence="13" id="KW-0594">Phospholipid biosynthesis</keyword>
<evidence type="ECO:0000256" key="12">
    <source>
        <dbReference type="ARBA" id="ARBA00023136"/>
    </source>
</evidence>
<dbReference type="InterPro" id="IPR000829">
    <property type="entry name" value="DAGK"/>
</dbReference>
<keyword evidence="18" id="KW-0460">Magnesium</keyword>
<feature type="binding site" evidence="18">
    <location>
        <position position="87"/>
    </location>
    <ligand>
        <name>a divalent metal cation</name>
        <dbReference type="ChEBI" id="CHEBI:60240"/>
    </ligand>
</feature>
<reference evidence="20" key="1">
    <citation type="submission" date="2020-10" db="EMBL/GenBank/DDBJ databases">
        <title>Taxonomic study of unclassified bacteria belonging to the class Ktedonobacteria.</title>
        <authorList>
            <person name="Yabe S."/>
            <person name="Wang C.M."/>
            <person name="Zheng Y."/>
            <person name="Sakai Y."/>
            <person name="Cavaletti L."/>
            <person name="Monciardini P."/>
            <person name="Donadio S."/>
        </authorList>
    </citation>
    <scope>NUCLEOTIDE SEQUENCE</scope>
    <source>
        <strain evidence="20">SOSP1-1</strain>
    </source>
</reference>
<feature type="transmembrane region" description="Helical" evidence="19">
    <location>
        <begin position="43"/>
        <end position="61"/>
    </location>
</feature>
<keyword evidence="21" id="KW-1185">Reference proteome</keyword>
<feature type="binding site" evidence="17">
    <location>
        <position position="87"/>
    </location>
    <ligand>
        <name>ATP</name>
        <dbReference type="ChEBI" id="CHEBI:30616"/>
    </ligand>
</feature>
<dbReference type="Gene3D" id="1.10.287.3610">
    <property type="match status" value="1"/>
</dbReference>
<keyword evidence="18" id="KW-0479">Metal-binding</keyword>
<evidence type="ECO:0000256" key="11">
    <source>
        <dbReference type="ARBA" id="ARBA00023098"/>
    </source>
</evidence>
<dbReference type="Pfam" id="PF01219">
    <property type="entry name" value="DAGK_prokar"/>
    <property type="match status" value="1"/>
</dbReference>
<sequence length="138" mass="15053">MQPSTPPPYRPTPEKNAWGAFLVGFRYAFSGISHVIRTQRNMRVHIAIGLIAVLAGLLLGLSPLEFALLFVTMICVFTAEMFNTVFELCVDLASPQYHPLAKVAKDVAAGAVLVSAILAVLVGVCLFVPHLWTLLFSR</sequence>
<comment type="cofactor">
    <cofactor evidence="18">
        <name>Mg(2+)</name>
        <dbReference type="ChEBI" id="CHEBI:18420"/>
    </cofactor>
    <text evidence="18">Mn(2+), Zn(2+), Cd(2+) and Co(2+) support activity to lesser extents.</text>
</comment>
<gene>
    <name evidence="20" type="ORF">KSX_11910</name>
</gene>
<keyword evidence="3" id="KW-1003">Cell membrane</keyword>
<accession>A0A8J3HXZ2</accession>
<dbReference type="CDD" id="cd14265">
    <property type="entry name" value="UDPK_IM_like"/>
    <property type="match status" value="1"/>
</dbReference>
<evidence type="ECO:0000256" key="7">
    <source>
        <dbReference type="ARBA" id="ARBA00022741"/>
    </source>
</evidence>
<evidence type="ECO:0000256" key="16">
    <source>
        <dbReference type="PIRSR" id="PIRSR600829-2"/>
    </source>
</evidence>
<dbReference type="GO" id="GO:0005524">
    <property type="term" value="F:ATP binding"/>
    <property type="evidence" value="ECO:0007669"/>
    <property type="project" value="UniProtKB-KW"/>
</dbReference>
<evidence type="ECO:0000256" key="3">
    <source>
        <dbReference type="ARBA" id="ARBA00022475"/>
    </source>
</evidence>
<evidence type="ECO:0000313" key="21">
    <source>
        <dbReference type="Proteomes" id="UP000612362"/>
    </source>
</evidence>
<proteinExistence type="inferred from homology"/>
<evidence type="ECO:0000256" key="5">
    <source>
        <dbReference type="ARBA" id="ARBA00022679"/>
    </source>
</evidence>
<protein>
    <submittedName>
        <fullName evidence="20">Diacylglycerol kinase</fullName>
    </submittedName>
</protein>
<evidence type="ECO:0000256" key="1">
    <source>
        <dbReference type="ARBA" id="ARBA00004651"/>
    </source>
</evidence>
<name>A0A8J3HXZ2_9CHLR</name>
<evidence type="ECO:0000256" key="18">
    <source>
        <dbReference type="PIRSR" id="PIRSR600829-4"/>
    </source>
</evidence>
<dbReference type="AlphaFoldDB" id="A0A8J3HXZ2"/>
<feature type="binding site" evidence="16">
    <location>
        <position position="80"/>
    </location>
    <ligand>
        <name>substrate</name>
    </ligand>
</feature>
<evidence type="ECO:0000256" key="8">
    <source>
        <dbReference type="ARBA" id="ARBA00022777"/>
    </source>
</evidence>
<evidence type="ECO:0000256" key="13">
    <source>
        <dbReference type="ARBA" id="ARBA00023209"/>
    </source>
</evidence>
<feature type="transmembrane region" description="Helical" evidence="19">
    <location>
        <begin position="107"/>
        <end position="132"/>
    </location>
</feature>
<dbReference type="Proteomes" id="UP000612362">
    <property type="component" value="Unassembled WGS sequence"/>
</dbReference>
<dbReference type="EMBL" id="BNJF01000001">
    <property type="protein sequence ID" value="GHO43028.1"/>
    <property type="molecule type" value="Genomic_DNA"/>
</dbReference>
<comment type="similarity">
    <text evidence="2">Belongs to the bacterial diacylglycerol kinase family.</text>
</comment>
<evidence type="ECO:0000256" key="4">
    <source>
        <dbReference type="ARBA" id="ARBA00022516"/>
    </source>
</evidence>
<keyword evidence="8 20" id="KW-0418">Kinase</keyword>
<dbReference type="InterPro" id="IPR033717">
    <property type="entry name" value="UDPK"/>
</dbReference>
<dbReference type="GO" id="GO:0008654">
    <property type="term" value="P:phospholipid biosynthetic process"/>
    <property type="evidence" value="ECO:0007669"/>
    <property type="project" value="UniProtKB-KW"/>
</dbReference>
<dbReference type="PANTHER" id="PTHR34299">
    <property type="entry name" value="DIACYLGLYCEROL KINASE"/>
    <property type="match status" value="1"/>
</dbReference>
<keyword evidence="11" id="KW-0443">Lipid metabolism</keyword>
<dbReference type="InterPro" id="IPR036945">
    <property type="entry name" value="DAGK_sf"/>
</dbReference>
<feature type="binding site" evidence="17">
    <location>
        <position position="27"/>
    </location>
    <ligand>
        <name>ATP</name>
        <dbReference type="ChEBI" id="CHEBI:30616"/>
    </ligand>
</feature>
<dbReference type="GO" id="GO:0046872">
    <property type="term" value="F:metal ion binding"/>
    <property type="evidence" value="ECO:0007669"/>
    <property type="project" value="UniProtKB-KW"/>
</dbReference>
<evidence type="ECO:0000256" key="17">
    <source>
        <dbReference type="PIRSR" id="PIRSR600829-3"/>
    </source>
</evidence>